<sequence>MTKQPTRVVERIGMTRSELETIEHDILRRRHVERYAIVRQFVYGRVVDCACGVGYGTWLLAKNPDVTQAYGVDIDADAIEAARREFTSPKIEFLQGDLATTKLDKIDVLVSLETIEHLPDPADLFRFAQQAGVREVIVSFPSKKTTHYNPHHLWDLTTSDIVDLFAAAYVPIRTFDYTFDTTFVHLAALDRVGAAPKRFSVKR</sequence>
<keyword evidence="1" id="KW-0808">Transferase</keyword>
<dbReference type="Proteomes" id="UP000681075">
    <property type="component" value="Unassembled WGS sequence"/>
</dbReference>
<accession>A0A8S8X873</accession>
<dbReference type="PANTHER" id="PTHR43861">
    <property type="entry name" value="TRANS-ACONITATE 2-METHYLTRANSFERASE-RELATED"/>
    <property type="match status" value="1"/>
</dbReference>
<dbReference type="InterPro" id="IPR029063">
    <property type="entry name" value="SAM-dependent_MTases_sf"/>
</dbReference>
<evidence type="ECO:0000256" key="1">
    <source>
        <dbReference type="ARBA" id="ARBA00022679"/>
    </source>
</evidence>
<evidence type="ECO:0000259" key="2">
    <source>
        <dbReference type="Pfam" id="PF13649"/>
    </source>
</evidence>
<dbReference type="RefSeq" id="WP_420241852.1">
    <property type="nucleotide sequence ID" value="NZ_BOPV01000001.1"/>
</dbReference>
<dbReference type="SUPFAM" id="SSF53335">
    <property type="entry name" value="S-adenosyl-L-methionine-dependent methyltransferases"/>
    <property type="match status" value="1"/>
</dbReference>
<keyword evidence="4" id="KW-1185">Reference proteome</keyword>
<dbReference type="Pfam" id="PF13649">
    <property type="entry name" value="Methyltransf_25"/>
    <property type="match status" value="1"/>
</dbReference>
<dbReference type="Gene3D" id="3.40.50.150">
    <property type="entry name" value="Vaccinia Virus protein VP39"/>
    <property type="match status" value="1"/>
</dbReference>
<organism evidence="3 4">
    <name type="scientific">Roseiterribacter gracilis</name>
    <dbReference type="NCBI Taxonomy" id="2812848"/>
    <lineage>
        <taxon>Bacteria</taxon>
        <taxon>Pseudomonadati</taxon>
        <taxon>Pseudomonadota</taxon>
        <taxon>Alphaproteobacteria</taxon>
        <taxon>Rhodospirillales</taxon>
        <taxon>Roseiterribacteraceae</taxon>
        <taxon>Roseiterribacter</taxon>
    </lineage>
</organism>
<name>A0A8S8X873_9PROT</name>
<dbReference type="InterPro" id="IPR041698">
    <property type="entry name" value="Methyltransf_25"/>
</dbReference>
<feature type="domain" description="Methyltransferase" evidence="2">
    <location>
        <begin position="46"/>
        <end position="122"/>
    </location>
</feature>
<dbReference type="GO" id="GO:0016740">
    <property type="term" value="F:transferase activity"/>
    <property type="evidence" value="ECO:0007669"/>
    <property type="project" value="UniProtKB-KW"/>
</dbReference>
<protein>
    <recommendedName>
        <fullName evidence="2">Methyltransferase domain-containing protein</fullName>
    </recommendedName>
</protein>
<evidence type="ECO:0000313" key="4">
    <source>
        <dbReference type="Proteomes" id="UP000681075"/>
    </source>
</evidence>
<comment type="caution">
    <text evidence="3">The sequence shown here is derived from an EMBL/GenBank/DDBJ whole genome shotgun (WGS) entry which is preliminary data.</text>
</comment>
<proteinExistence type="predicted"/>
<gene>
    <name evidence="3" type="ORF">TMPK1_10310</name>
</gene>
<dbReference type="EMBL" id="BOPV01000001">
    <property type="protein sequence ID" value="GIL38794.1"/>
    <property type="molecule type" value="Genomic_DNA"/>
</dbReference>
<dbReference type="CDD" id="cd02440">
    <property type="entry name" value="AdoMet_MTases"/>
    <property type="match status" value="1"/>
</dbReference>
<reference evidence="3" key="1">
    <citation type="submission" date="2021-02" db="EMBL/GenBank/DDBJ databases">
        <title>Genome sequence of Rhodospirillales sp. strain TMPK1 isolated from soil.</title>
        <authorList>
            <person name="Nakai R."/>
            <person name="Kusada H."/>
            <person name="Tamaki H."/>
        </authorList>
    </citation>
    <scope>NUCLEOTIDE SEQUENCE</scope>
    <source>
        <strain evidence="3">TMPK1</strain>
    </source>
</reference>
<dbReference type="AlphaFoldDB" id="A0A8S8X873"/>
<evidence type="ECO:0000313" key="3">
    <source>
        <dbReference type="EMBL" id="GIL38794.1"/>
    </source>
</evidence>